<protein>
    <recommendedName>
        <fullName evidence="3">Non-ribosomal peptide synthetase module</fullName>
    </recommendedName>
</protein>
<comment type="caution">
    <text evidence="1">The sequence shown here is derived from an EMBL/GenBank/DDBJ whole genome shotgun (WGS) entry which is preliminary data.</text>
</comment>
<dbReference type="RefSeq" id="WP_212947998.1">
    <property type="nucleotide sequence ID" value="NZ_BORW01000003.1"/>
</dbReference>
<evidence type="ECO:0000313" key="1">
    <source>
        <dbReference type="EMBL" id="GIO66125.1"/>
    </source>
</evidence>
<keyword evidence="2" id="KW-1185">Reference proteome</keyword>
<sequence length="195" mass="22614">MAQRLATEYVKATLQMTELQLNQFMRSAECCHMHAIVKVLGSGGQEIVLVDESGEEVHFPLESKNGLYFCVLSCRLVNPRLTNLVRKLFTSCKGSGIVNRIYRGFTMMYYYEQGSVRKIEEVTASHRKLVYEYKHTAGELQRVYQLNDVEQEITRLYQDIDYWLDQRNKAETGEEIARIDEKLRLGAAKWFALEA</sequence>
<gene>
    <name evidence="1" type="ORF">J21TS3_09460</name>
</gene>
<organism evidence="1 2">
    <name type="scientific">Paenibacillus cookii</name>
    <dbReference type="NCBI Taxonomy" id="157839"/>
    <lineage>
        <taxon>Bacteria</taxon>
        <taxon>Bacillati</taxon>
        <taxon>Bacillota</taxon>
        <taxon>Bacilli</taxon>
        <taxon>Bacillales</taxon>
        <taxon>Paenibacillaceae</taxon>
        <taxon>Paenibacillus</taxon>
    </lineage>
</organism>
<name>A0ABQ4LS72_9BACL</name>
<dbReference type="EMBL" id="BORW01000003">
    <property type="protein sequence ID" value="GIO66125.1"/>
    <property type="molecule type" value="Genomic_DNA"/>
</dbReference>
<evidence type="ECO:0008006" key="3">
    <source>
        <dbReference type="Google" id="ProtNLM"/>
    </source>
</evidence>
<dbReference type="Proteomes" id="UP000680638">
    <property type="component" value="Unassembled WGS sequence"/>
</dbReference>
<reference evidence="1 2" key="1">
    <citation type="submission" date="2021-03" db="EMBL/GenBank/DDBJ databases">
        <title>Antimicrobial resistance genes in bacteria isolated from Japanese honey, and their potential for conferring macrolide and lincosamide resistance in the American foulbrood pathogen Paenibacillus larvae.</title>
        <authorList>
            <person name="Okamoto M."/>
            <person name="Kumagai M."/>
            <person name="Kanamori H."/>
            <person name="Takamatsu D."/>
        </authorList>
    </citation>
    <scope>NUCLEOTIDE SEQUENCE [LARGE SCALE GENOMIC DNA]</scope>
    <source>
        <strain evidence="1 2">J21TS3</strain>
    </source>
</reference>
<accession>A0ABQ4LS72</accession>
<proteinExistence type="predicted"/>
<evidence type="ECO:0000313" key="2">
    <source>
        <dbReference type="Proteomes" id="UP000680638"/>
    </source>
</evidence>